<dbReference type="InParanoid" id="G0NCN7"/>
<dbReference type="HOGENOM" id="CLU_530216_0_0_1"/>
<gene>
    <name evidence="2" type="ORF">CAEBREN_07638</name>
</gene>
<sequence>MFPPYTTFAAVRFDMARGIDFHFDNDFNSTIEYVRSNLPNPLLGFENRNDGSNVLTMIDNFTANNQVPVCGSRLLILVKRYPNGNDISNLATKLREYHITPSILASNNPSGGNQSEILYDLATQTNGLCGFYKDEEMGKAVGFVPSCFNPYLIYATNPLVVGKGILDLPVLHVPTNNFFWFTITIQNDGGPTSAVETVLLKWTSNNSENGKFEKDGDNIYGWLFGNVMNKNSVLNSLIYNLTLDYEYIDGNQQRLQIRVHSTDPINTYFKSHLPTPSLSFASKDTGSDVLQMVDRFLDNTKAPVCGSELFILTKRYPNGTDISQLISKIRRYHFAVTFMASRKPSGGNSPEMLYDLASRTNGLCGFDDDNKMGYSVEFFPTCFNPFLIYAVNPLVSGKGTVQLPPISVPSESFVGFWFSMTVQDSGPINVVQTALLSWSNTTVYNKGSHIGLKDTNSGDDVLYGNHISNWEDMNKAIYSMTLDYEYLDSKSRRLQIRVHGRSSNPVNYWPPFDN</sequence>
<evidence type="ECO:0000313" key="2">
    <source>
        <dbReference type="EMBL" id="EGT57616.1"/>
    </source>
</evidence>
<protein>
    <recommendedName>
        <fullName evidence="1">DUF7154 domain-containing protein</fullName>
    </recommendedName>
</protein>
<name>G0NCN7_CAEBE</name>
<dbReference type="OrthoDB" id="10546631at2759"/>
<dbReference type="STRING" id="135651.G0NCN7"/>
<feature type="domain" description="DUF7154" evidence="1">
    <location>
        <begin position="156"/>
        <end position="261"/>
    </location>
</feature>
<dbReference type="PANTHER" id="PTHR23062">
    <property type="entry name" value="HYPOTHETICAL PROTEIN C.ELEGANS"/>
    <property type="match status" value="1"/>
</dbReference>
<organism evidence="3">
    <name type="scientific">Caenorhabditis brenneri</name>
    <name type="common">Nematode worm</name>
    <dbReference type="NCBI Taxonomy" id="135651"/>
    <lineage>
        <taxon>Eukaryota</taxon>
        <taxon>Metazoa</taxon>
        <taxon>Ecdysozoa</taxon>
        <taxon>Nematoda</taxon>
        <taxon>Chromadorea</taxon>
        <taxon>Rhabditida</taxon>
        <taxon>Rhabditina</taxon>
        <taxon>Rhabditomorpha</taxon>
        <taxon>Rhabditoidea</taxon>
        <taxon>Rhabditidae</taxon>
        <taxon>Peloderinae</taxon>
        <taxon>Caenorhabditis</taxon>
    </lineage>
</organism>
<proteinExistence type="predicted"/>
<dbReference type="Pfam" id="PF23673">
    <property type="entry name" value="DUF7154"/>
    <property type="match status" value="2"/>
</dbReference>
<dbReference type="Proteomes" id="UP000008068">
    <property type="component" value="Unassembled WGS sequence"/>
</dbReference>
<dbReference type="GO" id="GO:0045087">
    <property type="term" value="P:innate immune response"/>
    <property type="evidence" value="ECO:0007669"/>
    <property type="project" value="TreeGrafter"/>
</dbReference>
<dbReference type="PANTHER" id="PTHR23062:SF3">
    <property type="entry name" value="ANF_RECEPTOR DOMAIN-CONTAINING PROTEIN-RELATED"/>
    <property type="match status" value="1"/>
</dbReference>
<reference evidence="3" key="1">
    <citation type="submission" date="2011-07" db="EMBL/GenBank/DDBJ databases">
        <authorList>
            <consortium name="Caenorhabditis brenneri Sequencing and Analysis Consortium"/>
            <person name="Wilson R.K."/>
        </authorList>
    </citation>
    <scope>NUCLEOTIDE SEQUENCE [LARGE SCALE GENOMIC DNA]</scope>
    <source>
        <strain evidence="3">PB2801</strain>
    </source>
</reference>
<dbReference type="AlphaFoldDB" id="G0NCN7"/>
<feature type="domain" description="DUF7154" evidence="1">
    <location>
        <begin position="391"/>
        <end position="500"/>
    </location>
</feature>
<dbReference type="InterPro" id="IPR055578">
    <property type="entry name" value="DUF7154"/>
</dbReference>
<accession>G0NCN7</accession>
<keyword evidence="3" id="KW-1185">Reference proteome</keyword>
<dbReference type="EMBL" id="GL379863">
    <property type="protein sequence ID" value="EGT57616.1"/>
    <property type="molecule type" value="Genomic_DNA"/>
</dbReference>
<evidence type="ECO:0000259" key="1">
    <source>
        <dbReference type="Pfam" id="PF23673"/>
    </source>
</evidence>
<evidence type="ECO:0000313" key="3">
    <source>
        <dbReference type="Proteomes" id="UP000008068"/>
    </source>
</evidence>